<dbReference type="EC" id="2.3.2.27" evidence="2"/>
<evidence type="ECO:0000256" key="4">
    <source>
        <dbReference type="ARBA" id="ARBA00022723"/>
    </source>
</evidence>
<dbReference type="Proteomes" id="UP000694560">
    <property type="component" value="Unplaced"/>
</dbReference>
<comment type="catalytic activity">
    <reaction evidence="1">
        <text>S-ubiquitinyl-[E2 ubiquitin-conjugating enzyme]-L-cysteine + [acceptor protein]-L-lysine = [E2 ubiquitin-conjugating enzyme]-L-cysteine + N(6)-ubiquitinyl-[acceptor protein]-L-lysine.</text>
        <dbReference type="EC" id="2.3.2.27"/>
    </reaction>
</comment>
<keyword evidence="3" id="KW-0808">Transferase</keyword>
<dbReference type="GO" id="GO:0061630">
    <property type="term" value="F:ubiquitin protein ligase activity"/>
    <property type="evidence" value="ECO:0007669"/>
    <property type="project" value="UniProtKB-EC"/>
</dbReference>
<dbReference type="GO" id="GO:0000209">
    <property type="term" value="P:protein polyubiquitination"/>
    <property type="evidence" value="ECO:0007669"/>
    <property type="project" value="TreeGrafter"/>
</dbReference>
<evidence type="ECO:0000313" key="12">
    <source>
        <dbReference type="Proteomes" id="UP000694560"/>
    </source>
</evidence>
<organism evidence="11 12">
    <name type="scientific">Malurus cyaneus samueli</name>
    <dbReference type="NCBI Taxonomy" id="2593467"/>
    <lineage>
        <taxon>Eukaryota</taxon>
        <taxon>Metazoa</taxon>
        <taxon>Chordata</taxon>
        <taxon>Craniata</taxon>
        <taxon>Vertebrata</taxon>
        <taxon>Euteleostomi</taxon>
        <taxon>Archelosauria</taxon>
        <taxon>Archosauria</taxon>
        <taxon>Dinosauria</taxon>
        <taxon>Saurischia</taxon>
        <taxon>Theropoda</taxon>
        <taxon>Coelurosauria</taxon>
        <taxon>Aves</taxon>
        <taxon>Neognathae</taxon>
        <taxon>Neoaves</taxon>
        <taxon>Telluraves</taxon>
        <taxon>Australaves</taxon>
        <taxon>Passeriformes</taxon>
        <taxon>Meliphagoidea</taxon>
        <taxon>Maluridae</taxon>
        <taxon>Malurus</taxon>
    </lineage>
</organism>
<evidence type="ECO:0000256" key="5">
    <source>
        <dbReference type="ARBA" id="ARBA00022771"/>
    </source>
</evidence>
<dbReference type="PROSITE" id="PS00518">
    <property type="entry name" value="ZF_RING_1"/>
    <property type="match status" value="1"/>
</dbReference>
<evidence type="ECO:0000313" key="11">
    <source>
        <dbReference type="Ensembl" id="ENSMCSP00000008189.1"/>
    </source>
</evidence>
<keyword evidence="12" id="KW-1185">Reference proteome</keyword>
<dbReference type="InterPro" id="IPR013083">
    <property type="entry name" value="Znf_RING/FYVE/PHD"/>
</dbReference>
<dbReference type="AlphaFoldDB" id="A0A8C5TI47"/>
<reference evidence="11" key="1">
    <citation type="submission" date="2025-08" db="UniProtKB">
        <authorList>
            <consortium name="Ensembl"/>
        </authorList>
    </citation>
    <scope>IDENTIFICATION</scope>
</reference>
<evidence type="ECO:0000259" key="10">
    <source>
        <dbReference type="PROSITE" id="PS50089"/>
    </source>
</evidence>
<feature type="domain" description="RING-type" evidence="10">
    <location>
        <begin position="79"/>
        <end position="118"/>
    </location>
</feature>
<dbReference type="InterPro" id="IPR001841">
    <property type="entry name" value="Znf_RING"/>
</dbReference>
<proteinExistence type="predicted"/>
<reference evidence="11" key="2">
    <citation type="submission" date="2025-09" db="UniProtKB">
        <authorList>
            <consortium name="Ensembl"/>
        </authorList>
    </citation>
    <scope>IDENTIFICATION</scope>
</reference>
<dbReference type="Ensembl" id="ENSMCST00000008386.1">
    <property type="protein sequence ID" value="ENSMCSP00000008189.1"/>
    <property type="gene ID" value="ENSMCSG00000005841.1"/>
</dbReference>
<dbReference type="GO" id="GO:0008270">
    <property type="term" value="F:zinc ion binding"/>
    <property type="evidence" value="ECO:0007669"/>
    <property type="project" value="UniProtKB-KW"/>
</dbReference>
<evidence type="ECO:0000256" key="2">
    <source>
        <dbReference type="ARBA" id="ARBA00012483"/>
    </source>
</evidence>
<evidence type="ECO:0000256" key="7">
    <source>
        <dbReference type="ARBA" id="ARBA00023015"/>
    </source>
</evidence>
<dbReference type="PROSITE" id="PS50089">
    <property type="entry name" value="ZF_RING_2"/>
    <property type="match status" value="1"/>
</dbReference>
<evidence type="ECO:0000256" key="9">
    <source>
        <dbReference type="PROSITE-ProRule" id="PRU00175"/>
    </source>
</evidence>
<dbReference type="Gene3D" id="3.30.40.10">
    <property type="entry name" value="Zinc/RING finger domain, C3HC4 (zinc finger)"/>
    <property type="match status" value="1"/>
</dbReference>
<dbReference type="SUPFAM" id="SSF57850">
    <property type="entry name" value="RING/U-box"/>
    <property type="match status" value="1"/>
</dbReference>
<dbReference type="InterPro" id="IPR018957">
    <property type="entry name" value="Znf_C3HC4_RING-type"/>
</dbReference>
<keyword evidence="5 9" id="KW-0863">Zinc-finger</keyword>
<evidence type="ECO:0000256" key="3">
    <source>
        <dbReference type="ARBA" id="ARBA00022679"/>
    </source>
</evidence>
<protein>
    <recommendedName>
        <fullName evidence="2">RING-type E3 ubiquitin transferase</fullName>
        <ecNumber evidence="2">2.3.2.27</ecNumber>
    </recommendedName>
</protein>
<evidence type="ECO:0000256" key="8">
    <source>
        <dbReference type="ARBA" id="ARBA00023163"/>
    </source>
</evidence>
<sequence length="148" mass="15551">MPRILCPSLLFPDAQAGGFSSTSTFSEGCLPVASKGRGQGCRAAFGVASAGPQGTCCCCCCFELSPAGPSEKAAADGLCPICLGDLDTVTYVEVCRHRFCFICIREWAKLTETFILNCCTVAPAGAFVPKCSWPPFMCYSQSISDSSS</sequence>
<keyword evidence="4" id="KW-0479">Metal-binding</keyword>
<evidence type="ECO:0000256" key="1">
    <source>
        <dbReference type="ARBA" id="ARBA00000900"/>
    </source>
</evidence>
<keyword evidence="7" id="KW-0805">Transcription regulation</keyword>
<dbReference type="PANTHER" id="PTHR46077">
    <property type="entry name" value="E3 UBIQUITIN-PROTEIN LIGASE TOPORS"/>
    <property type="match status" value="1"/>
</dbReference>
<accession>A0A8C5TI47</accession>
<dbReference type="InterPro" id="IPR017907">
    <property type="entry name" value="Znf_RING_CS"/>
</dbReference>
<dbReference type="GO" id="GO:0006513">
    <property type="term" value="P:protein monoubiquitination"/>
    <property type="evidence" value="ECO:0007669"/>
    <property type="project" value="TreeGrafter"/>
</dbReference>
<dbReference type="OrthoDB" id="9218395at2759"/>
<keyword evidence="8" id="KW-0804">Transcription</keyword>
<dbReference type="PANTHER" id="PTHR46077:SF1">
    <property type="entry name" value="TOP1 BINDING ARGININE_SERINE RICH PROTEIN, E3 UBIQUITIN LIGASE"/>
    <property type="match status" value="1"/>
</dbReference>
<keyword evidence="6" id="KW-0862">Zinc</keyword>
<dbReference type="Pfam" id="PF00097">
    <property type="entry name" value="zf-C3HC4"/>
    <property type="match status" value="1"/>
</dbReference>
<name>A0A8C5TI47_9PASS</name>
<evidence type="ECO:0000256" key="6">
    <source>
        <dbReference type="ARBA" id="ARBA00022833"/>
    </source>
</evidence>